<keyword evidence="3" id="KW-1185">Reference proteome</keyword>
<evidence type="ECO:0000313" key="3">
    <source>
        <dbReference type="Proteomes" id="UP000268553"/>
    </source>
</evidence>
<protein>
    <submittedName>
        <fullName evidence="2">Uncharacterized protein</fullName>
    </submittedName>
</protein>
<dbReference type="EMBL" id="RWJI01000001">
    <property type="protein sequence ID" value="RRQ52285.1"/>
    <property type="molecule type" value="Genomic_DNA"/>
</dbReference>
<dbReference type="AlphaFoldDB" id="A0A426RTF7"/>
<comment type="caution">
    <text evidence="2">The sequence shown here is derived from an EMBL/GenBank/DDBJ whole genome shotgun (WGS) entry which is preliminary data.</text>
</comment>
<proteinExistence type="predicted"/>
<name>A0A426RTF7_9SPHN</name>
<organism evidence="2 3">
    <name type="scientific">Sphingorhabdus wooponensis</name>
    <dbReference type="NCBI Taxonomy" id="940136"/>
    <lineage>
        <taxon>Bacteria</taxon>
        <taxon>Pseudomonadati</taxon>
        <taxon>Pseudomonadota</taxon>
        <taxon>Alphaproteobacteria</taxon>
        <taxon>Sphingomonadales</taxon>
        <taxon>Sphingomonadaceae</taxon>
        <taxon>Sphingorhabdus</taxon>
    </lineage>
</organism>
<dbReference type="Proteomes" id="UP000268553">
    <property type="component" value="Unassembled WGS sequence"/>
</dbReference>
<dbReference type="RefSeq" id="WP_125230302.1">
    <property type="nucleotide sequence ID" value="NZ_RWJI01000001.1"/>
</dbReference>
<reference evidence="2 3" key="1">
    <citation type="submission" date="2018-12" db="EMBL/GenBank/DDBJ databases">
        <authorList>
            <person name="Kim S.-J."/>
            <person name="Jung G.-Y."/>
        </authorList>
    </citation>
    <scope>NUCLEOTIDE SEQUENCE [LARGE SCALE GENOMIC DNA]</scope>
    <source>
        <strain evidence="2 3">03SU3-P</strain>
    </source>
</reference>
<feature type="region of interest" description="Disordered" evidence="1">
    <location>
        <begin position="94"/>
        <end position="116"/>
    </location>
</feature>
<evidence type="ECO:0000313" key="2">
    <source>
        <dbReference type="EMBL" id="RRQ52285.1"/>
    </source>
</evidence>
<evidence type="ECO:0000256" key="1">
    <source>
        <dbReference type="SAM" id="MobiDB-lite"/>
    </source>
</evidence>
<sequence length="205" mass="22978">MQLVKIIEAHELRYATVKILRFVFTASLIVLVPNSAFGQGFDPMVALKVRPPQIKMPDPILQMQRLEAMEASRARAERDRAEAERIRQQTDYMRRDNTPPYVPSAGAGDASATSSPSTLNQTIEKWLVAAQPRMHLFADFDNVIFASDVPFSERIIEMMSGSDYAADIAYYLAKHKAELIAIDKMSTLESAKAITSIELRLKSSK</sequence>
<accession>A0A426RTF7</accession>
<gene>
    <name evidence="2" type="ORF">D7D48_05320</name>
</gene>
<feature type="compositionally biased region" description="Low complexity" evidence="1">
    <location>
        <begin position="103"/>
        <end position="116"/>
    </location>
</feature>